<gene>
    <name evidence="1" type="ORF">F8C90_06675</name>
</gene>
<comment type="caution">
    <text evidence="1">The sequence shown here is derived from an EMBL/GenBank/DDBJ whole genome shotgun (WGS) entry which is preliminary data.</text>
</comment>
<proteinExistence type="predicted"/>
<reference evidence="1 2" key="1">
    <citation type="submission" date="2019-09" db="EMBL/GenBank/DDBJ databases">
        <title>Whole genome shotgun sequencing (WGS) of Ellagibacter isourolithinifaciens DSM 104140(T) and Adlercreutzia muris DSM 29508(T).</title>
        <authorList>
            <person name="Stoll D.A."/>
            <person name="Danylec N."/>
            <person name="Huch M."/>
        </authorList>
    </citation>
    <scope>NUCLEOTIDE SEQUENCE [LARGE SCALE GENOMIC DNA]</scope>
    <source>
        <strain evidence="1 2">DSM 104140</strain>
    </source>
</reference>
<accession>A0A6N6NL03</accession>
<organism evidence="1 2">
    <name type="scientific">Ellagibacter isourolithinifaciens</name>
    <dbReference type="NCBI Taxonomy" id="2137581"/>
    <lineage>
        <taxon>Bacteria</taxon>
        <taxon>Bacillati</taxon>
        <taxon>Actinomycetota</taxon>
        <taxon>Coriobacteriia</taxon>
        <taxon>Eggerthellales</taxon>
        <taxon>Eggerthellaceae</taxon>
        <taxon>Ellagibacter</taxon>
    </lineage>
</organism>
<dbReference type="RefSeq" id="WP_158049746.1">
    <property type="nucleotide sequence ID" value="NZ_DBEZXU010000005.1"/>
</dbReference>
<protein>
    <submittedName>
        <fullName evidence="1">Uncharacterized protein</fullName>
    </submittedName>
</protein>
<name>A0A6N6NL03_9ACTN</name>
<dbReference type="OrthoDB" id="3178125at2"/>
<keyword evidence="2" id="KW-1185">Reference proteome</keyword>
<evidence type="ECO:0000313" key="1">
    <source>
        <dbReference type="EMBL" id="KAB1640330.1"/>
    </source>
</evidence>
<dbReference type="GeneID" id="98658088"/>
<dbReference type="Proteomes" id="UP000468668">
    <property type="component" value="Unassembled WGS sequence"/>
</dbReference>
<dbReference type="AlphaFoldDB" id="A0A6N6NL03"/>
<evidence type="ECO:0000313" key="2">
    <source>
        <dbReference type="Proteomes" id="UP000468668"/>
    </source>
</evidence>
<dbReference type="EMBL" id="WAJR01000014">
    <property type="protein sequence ID" value="KAB1640330.1"/>
    <property type="molecule type" value="Genomic_DNA"/>
</dbReference>
<sequence>MKIPSEVVIKARSLRMGNGVSVPAILFVCGACGRVLKPGEGSRTCPDCGSRDIETRVDPSRSVVVRRAC</sequence>